<name>A0AAJ0DFE4_9PEZI</name>
<dbReference type="AlphaFoldDB" id="A0AAJ0DFE4"/>
<proteinExistence type="predicted"/>
<reference evidence="2" key="1">
    <citation type="submission" date="2023-04" db="EMBL/GenBank/DDBJ databases">
        <title>Black Yeasts Isolated from many extreme environments.</title>
        <authorList>
            <person name="Coleine C."/>
            <person name="Stajich J.E."/>
            <person name="Selbmann L."/>
        </authorList>
    </citation>
    <scope>NUCLEOTIDE SEQUENCE</scope>
    <source>
        <strain evidence="2">CCFEE 5312</strain>
    </source>
</reference>
<evidence type="ECO:0008006" key="4">
    <source>
        <dbReference type="Google" id="ProtNLM"/>
    </source>
</evidence>
<dbReference type="Proteomes" id="UP001271007">
    <property type="component" value="Unassembled WGS sequence"/>
</dbReference>
<sequence length="254" mass="27936">MSLPQAVAVDAKSPSLQAVTSTSSATATTASAKVLDITELLEHILLRTDFRTVLLAQRVNKPFRAATKGSIKLQKKLFFRPADSFEEMLEVGCADEDGIFGVEKPSTEKLEAFHPVLVNALVVEIYGLTCKGTWSLYQGFARLTRPVAEDAITSIMRSEDRGRMPKGRRFHKLNGSYIFSWGELVDTTVSDMNEVKDGGGLFDEFTVTKINDDGYYHFGSGNMGGVEKGGEDKDEVQGEKGEEERNGRDQNGKI</sequence>
<feature type="region of interest" description="Disordered" evidence="1">
    <location>
        <begin position="221"/>
        <end position="254"/>
    </location>
</feature>
<comment type="caution">
    <text evidence="2">The sequence shown here is derived from an EMBL/GenBank/DDBJ whole genome shotgun (WGS) entry which is preliminary data.</text>
</comment>
<keyword evidence="3" id="KW-1185">Reference proteome</keyword>
<evidence type="ECO:0000256" key="1">
    <source>
        <dbReference type="SAM" id="MobiDB-lite"/>
    </source>
</evidence>
<feature type="compositionally biased region" description="Basic and acidic residues" evidence="1">
    <location>
        <begin position="228"/>
        <end position="254"/>
    </location>
</feature>
<dbReference type="EMBL" id="JAWDJX010000042">
    <property type="protein sequence ID" value="KAK3049157.1"/>
    <property type="molecule type" value="Genomic_DNA"/>
</dbReference>
<gene>
    <name evidence="2" type="ORF">LTR09_009576</name>
</gene>
<evidence type="ECO:0000313" key="3">
    <source>
        <dbReference type="Proteomes" id="UP001271007"/>
    </source>
</evidence>
<protein>
    <recommendedName>
        <fullName evidence="4">F-box domain-containing protein</fullName>
    </recommendedName>
</protein>
<accession>A0AAJ0DFE4</accession>
<organism evidence="2 3">
    <name type="scientific">Extremus antarcticus</name>
    <dbReference type="NCBI Taxonomy" id="702011"/>
    <lineage>
        <taxon>Eukaryota</taxon>
        <taxon>Fungi</taxon>
        <taxon>Dikarya</taxon>
        <taxon>Ascomycota</taxon>
        <taxon>Pezizomycotina</taxon>
        <taxon>Dothideomycetes</taxon>
        <taxon>Dothideomycetidae</taxon>
        <taxon>Mycosphaerellales</taxon>
        <taxon>Extremaceae</taxon>
        <taxon>Extremus</taxon>
    </lineage>
</organism>
<evidence type="ECO:0000313" key="2">
    <source>
        <dbReference type="EMBL" id="KAK3049157.1"/>
    </source>
</evidence>